<dbReference type="NCBIfam" id="TIGR00571">
    <property type="entry name" value="dam"/>
    <property type="match status" value="1"/>
</dbReference>
<evidence type="ECO:0000256" key="6">
    <source>
        <dbReference type="ARBA" id="ARBA00047942"/>
    </source>
</evidence>
<dbReference type="InterPro" id="IPR012263">
    <property type="entry name" value="M_m6A_EcoRV"/>
</dbReference>
<comment type="similarity">
    <text evidence="1 8">Belongs to the N(4)/N(6)-methyltransferase family.</text>
</comment>
<dbReference type="GO" id="GO:0009007">
    <property type="term" value="F:site-specific DNA-methyltransferase (adenine-specific) activity"/>
    <property type="evidence" value="ECO:0007669"/>
    <property type="project" value="UniProtKB-UniRule"/>
</dbReference>
<name>A0A2T0BA06_9CLOT</name>
<keyword evidence="4 8" id="KW-0808">Transferase</keyword>
<organism evidence="9 10">
    <name type="scientific">Clostridium liquoris</name>
    <dbReference type="NCBI Taxonomy" id="1289519"/>
    <lineage>
        <taxon>Bacteria</taxon>
        <taxon>Bacillati</taxon>
        <taxon>Bacillota</taxon>
        <taxon>Clostridia</taxon>
        <taxon>Eubacteriales</taxon>
        <taxon>Clostridiaceae</taxon>
        <taxon>Clostridium</taxon>
    </lineage>
</organism>
<dbReference type="GO" id="GO:0009307">
    <property type="term" value="P:DNA restriction-modification system"/>
    <property type="evidence" value="ECO:0007669"/>
    <property type="project" value="InterPro"/>
</dbReference>
<dbReference type="InterPro" id="IPR002052">
    <property type="entry name" value="DNA_methylase_N6_adenine_CS"/>
</dbReference>
<reference evidence="9 10" key="1">
    <citation type="submission" date="2018-03" db="EMBL/GenBank/DDBJ databases">
        <title>Genome sequence of Clostridium liquoris DSM 100320.</title>
        <authorList>
            <person name="Poehlein A."/>
            <person name="Daniel R."/>
        </authorList>
    </citation>
    <scope>NUCLEOTIDE SEQUENCE [LARGE SCALE GENOMIC DNA]</scope>
    <source>
        <strain evidence="9 10">DSM 100320</strain>
    </source>
</reference>
<evidence type="ECO:0000256" key="3">
    <source>
        <dbReference type="ARBA" id="ARBA00022603"/>
    </source>
</evidence>
<dbReference type="EC" id="2.1.1.72" evidence="2 8"/>
<feature type="binding site" evidence="7">
    <location>
        <position position="182"/>
    </location>
    <ligand>
        <name>S-adenosyl-L-methionine</name>
        <dbReference type="ChEBI" id="CHEBI:59789"/>
    </ligand>
</feature>
<evidence type="ECO:0000313" key="10">
    <source>
        <dbReference type="Proteomes" id="UP000239706"/>
    </source>
</evidence>
<proteinExistence type="inferred from homology"/>
<evidence type="ECO:0000313" key="9">
    <source>
        <dbReference type="EMBL" id="PRR80673.1"/>
    </source>
</evidence>
<dbReference type="InterPro" id="IPR012327">
    <property type="entry name" value="MeTrfase_D12"/>
</dbReference>
<evidence type="ECO:0000256" key="4">
    <source>
        <dbReference type="ARBA" id="ARBA00022679"/>
    </source>
</evidence>
<dbReference type="Proteomes" id="UP000239706">
    <property type="component" value="Unassembled WGS sequence"/>
</dbReference>
<keyword evidence="3 8" id="KW-0489">Methyltransferase</keyword>
<gene>
    <name evidence="9" type="primary">dpnM_1</name>
    <name evidence="9" type="ORF">CLLI_02460</name>
</gene>
<dbReference type="GO" id="GO:1904047">
    <property type="term" value="F:S-adenosyl-L-methionine binding"/>
    <property type="evidence" value="ECO:0007669"/>
    <property type="project" value="TreeGrafter"/>
</dbReference>
<dbReference type="SUPFAM" id="SSF53335">
    <property type="entry name" value="S-adenosyl-L-methionine-dependent methyltransferases"/>
    <property type="match status" value="1"/>
</dbReference>
<keyword evidence="5 8" id="KW-0949">S-adenosyl-L-methionine</keyword>
<dbReference type="Gene3D" id="3.40.50.150">
    <property type="entry name" value="Vaccinia Virus protein VP39"/>
    <property type="match status" value="1"/>
</dbReference>
<feature type="binding site" evidence="7">
    <location>
        <position position="11"/>
    </location>
    <ligand>
        <name>S-adenosyl-L-methionine</name>
        <dbReference type="ChEBI" id="CHEBI:59789"/>
    </ligand>
</feature>
<dbReference type="GO" id="GO:0032259">
    <property type="term" value="P:methylation"/>
    <property type="evidence" value="ECO:0007669"/>
    <property type="project" value="UniProtKB-KW"/>
</dbReference>
<evidence type="ECO:0000256" key="7">
    <source>
        <dbReference type="PIRSR" id="PIRSR000398-1"/>
    </source>
</evidence>
<dbReference type="REBASE" id="268308">
    <property type="entry name" value="M2.Cli100320ORF2440P"/>
</dbReference>
<comment type="catalytic activity">
    <reaction evidence="6 8">
        <text>a 2'-deoxyadenosine in DNA + S-adenosyl-L-methionine = an N(6)-methyl-2'-deoxyadenosine in DNA + S-adenosyl-L-homocysteine + H(+)</text>
        <dbReference type="Rhea" id="RHEA:15197"/>
        <dbReference type="Rhea" id="RHEA-COMP:12418"/>
        <dbReference type="Rhea" id="RHEA-COMP:12419"/>
        <dbReference type="ChEBI" id="CHEBI:15378"/>
        <dbReference type="ChEBI" id="CHEBI:57856"/>
        <dbReference type="ChEBI" id="CHEBI:59789"/>
        <dbReference type="ChEBI" id="CHEBI:90615"/>
        <dbReference type="ChEBI" id="CHEBI:90616"/>
        <dbReference type="EC" id="2.1.1.72"/>
    </reaction>
</comment>
<dbReference type="Gene3D" id="1.10.1020.10">
    <property type="entry name" value="Adenine-specific Methyltransferase, Domain 2"/>
    <property type="match status" value="1"/>
</dbReference>
<dbReference type="InterPro" id="IPR029063">
    <property type="entry name" value="SAM-dependent_MTases_sf"/>
</dbReference>
<dbReference type="PIRSF" id="PIRSF000398">
    <property type="entry name" value="M_m6A_EcoRV"/>
    <property type="match status" value="1"/>
</dbReference>
<evidence type="ECO:0000256" key="1">
    <source>
        <dbReference type="ARBA" id="ARBA00006594"/>
    </source>
</evidence>
<dbReference type="PANTHER" id="PTHR30481">
    <property type="entry name" value="DNA ADENINE METHYLASE"/>
    <property type="match status" value="1"/>
</dbReference>
<dbReference type="GO" id="GO:0006298">
    <property type="term" value="P:mismatch repair"/>
    <property type="evidence" value="ECO:0007669"/>
    <property type="project" value="TreeGrafter"/>
</dbReference>
<dbReference type="PANTHER" id="PTHR30481:SF3">
    <property type="entry name" value="DNA ADENINE METHYLASE"/>
    <property type="match status" value="1"/>
</dbReference>
<dbReference type="PROSITE" id="PS00092">
    <property type="entry name" value="N6_MTASE"/>
    <property type="match status" value="1"/>
</dbReference>
<dbReference type="EMBL" id="PVXO01000005">
    <property type="protein sequence ID" value="PRR80673.1"/>
    <property type="molecule type" value="Genomic_DNA"/>
</dbReference>
<dbReference type="GO" id="GO:0043565">
    <property type="term" value="F:sequence-specific DNA binding"/>
    <property type="evidence" value="ECO:0007669"/>
    <property type="project" value="TreeGrafter"/>
</dbReference>
<evidence type="ECO:0000256" key="5">
    <source>
        <dbReference type="ARBA" id="ARBA00022691"/>
    </source>
</evidence>
<dbReference type="AlphaFoldDB" id="A0A2T0BA06"/>
<dbReference type="PRINTS" id="PR00505">
    <property type="entry name" value="D12N6MTFRASE"/>
</dbReference>
<feature type="binding site" evidence="7">
    <location>
        <position position="55"/>
    </location>
    <ligand>
        <name>S-adenosyl-L-methionine</name>
        <dbReference type="ChEBI" id="CHEBI:59789"/>
    </ligand>
</feature>
<dbReference type="OrthoDB" id="9805629at2"/>
<dbReference type="InterPro" id="IPR023095">
    <property type="entry name" value="Ade_MeTrfase_dom_2"/>
</dbReference>
<comment type="caution">
    <text evidence="9">The sequence shown here is derived from an EMBL/GenBank/DDBJ whole genome shotgun (WGS) entry which is preliminary data.</text>
</comment>
<dbReference type="RefSeq" id="WP_106062444.1">
    <property type="nucleotide sequence ID" value="NZ_PVXO01000005.1"/>
</dbReference>
<evidence type="ECO:0000256" key="8">
    <source>
        <dbReference type="RuleBase" id="RU361257"/>
    </source>
</evidence>
<evidence type="ECO:0000256" key="2">
    <source>
        <dbReference type="ARBA" id="ARBA00011900"/>
    </source>
</evidence>
<dbReference type="Pfam" id="PF02086">
    <property type="entry name" value="MethyltransfD12"/>
    <property type="match status" value="1"/>
</dbReference>
<keyword evidence="10" id="KW-1185">Reference proteome</keyword>
<accession>A0A2T0BA06</accession>
<sequence length="271" mass="31811">MNINIKPVIKWSGSKRSQAFEIVNKIPKHNKYFEPFLGGGSIMYALNPSNAICSDICEPLIKLWDVIKKDPIGLADYYREQWERMQEEGYQVYYEIRDEFNSSFSPYNLLFLSRTCVNGLIRFNSDGQFNNSLHYSRKGINPETLRKIILDWSSRIQTVTFKTCDYKEATKEAGDGDFIYLDPPYFNTKGRYYNLSTIDFDEFFDYIKELNNRGVKWALSFDGKTTNKDYSVQLPEDLFVNHYYLHAGKSAFKKVMDKQSNTVYESLYTNY</sequence>
<feature type="binding site" evidence="7">
    <location>
        <position position="15"/>
    </location>
    <ligand>
        <name>S-adenosyl-L-methionine</name>
        <dbReference type="ChEBI" id="CHEBI:59789"/>
    </ligand>
</feature>
<protein>
    <recommendedName>
        <fullName evidence="2 8">Site-specific DNA-methyltransferase (adenine-specific)</fullName>
        <ecNumber evidence="2 8">2.1.1.72</ecNumber>
    </recommendedName>
</protein>